<comment type="similarity">
    <text evidence="1">Belongs to the UbiD family.</text>
</comment>
<dbReference type="InterPro" id="IPR002830">
    <property type="entry name" value="UbiD"/>
</dbReference>
<protein>
    <submittedName>
        <fullName evidence="5">4-hydroxy-3-polyprenylbenzoate decarboxylase</fullName>
    </submittedName>
</protein>
<name>A0A318XTQ7_9FIRM</name>
<dbReference type="OrthoDB" id="9809841at2"/>
<dbReference type="SUPFAM" id="SSF50475">
    <property type="entry name" value="FMN-binding split barrel"/>
    <property type="match status" value="1"/>
</dbReference>
<dbReference type="InterPro" id="IPR049383">
    <property type="entry name" value="UbiD-like_N"/>
</dbReference>
<dbReference type="EMBL" id="QKMR01000001">
    <property type="protein sequence ID" value="PYG90233.1"/>
    <property type="molecule type" value="Genomic_DNA"/>
</dbReference>
<dbReference type="Pfam" id="PF20696">
    <property type="entry name" value="UbiD_C"/>
    <property type="match status" value="1"/>
</dbReference>
<dbReference type="Pfam" id="PF01977">
    <property type="entry name" value="UbiD"/>
    <property type="match status" value="1"/>
</dbReference>
<evidence type="ECO:0000313" key="6">
    <source>
        <dbReference type="Proteomes" id="UP000248132"/>
    </source>
</evidence>
<feature type="domain" description="3-octaprenyl-4-hydroxybenzoate carboxy-lyase-like Rift-related" evidence="2">
    <location>
        <begin position="110"/>
        <end position="314"/>
    </location>
</feature>
<evidence type="ECO:0000313" key="5">
    <source>
        <dbReference type="EMBL" id="PYG90233.1"/>
    </source>
</evidence>
<sequence>MNEEIYDLRTALSLLNSSDEEIEIVERELSPVREIPSHYAAHGAGVPNAGNLKHGSPVIYSNVKGHSMPVLMGLFNSRAACAKMLGMDCEGVGKELSEYVVEGFQPVMVENPPCQENVITRDIDITDILPVLTYTKDNAGPYITTGIVYASDPETGEEDITIHRLCVQGKDTLTAYLIQGRHIEIFYRKAAAMGKPLPITINIGVDPAIMLASTFSYPVTPLGFNELNIAGAVRKEGVRVSKAVTNEAKCIAYSEIVLEGYIMPQEMHENANCPEGHSLPEFLGYIGKAQKSLPVVKVTAVTYRNNPIYQTIVGPGAELSHICGIATEASIYKCVKDSVTSKVLNCCCSHCGGGKLTAFLQFRKDSEIDDAKTRQAGIAAFTAFHELKHVYLVDEDVNILDERDVLWAMTTRFQGTHSMISIPNLNCHVLDPSQSPEFSRDNSVRGTTYKTVFDCTVPFNMKNQFRRVDYGW</sequence>
<accession>A0A318XTQ7</accession>
<dbReference type="PANTHER" id="PTHR30108:SF21">
    <property type="entry name" value="4-HYDROXYBENZOATE DECARBOXYLASE"/>
    <property type="match status" value="1"/>
</dbReference>
<dbReference type="InterPro" id="IPR049381">
    <property type="entry name" value="UbiD-like_C"/>
</dbReference>
<dbReference type="SUPFAM" id="SSF143968">
    <property type="entry name" value="UbiD C-terminal domain-like"/>
    <property type="match status" value="1"/>
</dbReference>
<evidence type="ECO:0000259" key="4">
    <source>
        <dbReference type="Pfam" id="PF20696"/>
    </source>
</evidence>
<dbReference type="PANTHER" id="PTHR30108">
    <property type="entry name" value="3-OCTAPRENYL-4-HYDROXYBENZOATE CARBOXY-LYASE-RELATED"/>
    <property type="match status" value="1"/>
</dbReference>
<evidence type="ECO:0000256" key="1">
    <source>
        <dbReference type="ARBA" id="ARBA00010021"/>
    </source>
</evidence>
<keyword evidence="6" id="KW-1185">Reference proteome</keyword>
<dbReference type="Pfam" id="PF20695">
    <property type="entry name" value="UbiD_N"/>
    <property type="match status" value="1"/>
</dbReference>
<dbReference type="NCBIfam" id="TIGR00148">
    <property type="entry name" value="UbiD family decarboxylase"/>
    <property type="match status" value="1"/>
</dbReference>
<dbReference type="GO" id="GO:0005737">
    <property type="term" value="C:cytoplasm"/>
    <property type="evidence" value="ECO:0007669"/>
    <property type="project" value="TreeGrafter"/>
</dbReference>
<comment type="caution">
    <text evidence="5">The sequence shown here is derived from an EMBL/GenBank/DDBJ whole genome shotgun (WGS) entry which is preliminary data.</text>
</comment>
<feature type="domain" description="3-octaprenyl-4-hydroxybenzoate carboxy-lyase-like N-terminal" evidence="3">
    <location>
        <begin position="19"/>
        <end position="98"/>
    </location>
</feature>
<dbReference type="GO" id="GO:0016831">
    <property type="term" value="F:carboxy-lyase activity"/>
    <property type="evidence" value="ECO:0007669"/>
    <property type="project" value="InterPro"/>
</dbReference>
<proteinExistence type="inferred from homology"/>
<feature type="domain" description="3-octaprenyl-4-hydroxybenzoate carboxy-lyase-like C-terminal" evidence="4">
    <location>
        <begin position="321"/>
        <end position="455"/>
    </location>
</feature>
<dbReference type="InterPro" id="IPR048304">
    <property type="entry name" value="UbiD_Rift_dom"/>
</dbReference>
<gene>
    <name evidence="5" type="ORF">LY28_00113</name>
</gene>
<dbReference type="AlphaFoldDB" id="A0A318XTQ7"/>
<dbReference type="Proteomes" id="UP000248132">
    <property type="component" value="Unassembled WGS sequence"/>
</dbReference>
<organism evidence="5 6">
    <name type="scientific">Ruminiclostridium sufflavum DSM 19573</name>
    <dbReference type="NCBI Taxonomy" id="1121337"/>
    <lineage>
        <taxon>Bacteria</taxon>
        <taxon>Bacillati</taxon>
        <taxon>Bacillota</taxon>
        <taxon>Clostridia</taxon>
        <taxon>Eubacteriales</taxon>
        <taxon>Oscillospiraceae</taxon>
        <taxon>Ruminiclostridium</taxon>
    </lineage>
</organism>
<dbReference type="RefSeq" id="WP_110460214.1">
    <property type="nucleotide sequence ID" value="NZ_QKMR01000001.1"/>
</dbReference>
<dbReference type="Gene3D" id="3.40.1670.10">
    <property type="entry name" value="UbiD C-terminal domain-like"/>
    <property type="match status" value="1"/>
</dbReference>
<evidence type="ECO:0000259" key="2">
    <source>
        <dbReference type="Pfam" id="PF01977"/>
    </source>
</evidence>
<evidence type="ECO:0000259" key="3">
    <source>
        <dbReference type="Pfam" id="PF20695"/>
    </source>
</evidence>
<reference evidence="5 6" key="1">
    <citation type="submission" date="2018-06" db="EMBL/GenBank/DDBJ databases">
        <title>Genomic Encyclopedia of Type Strains, Phase I: the one thousand microbial genomes (KMG-I) project.</title>
        <authorList>
            <person name="Kyrpides N."/>
        </authorList>
    </citation>
    <scope>NUCLEOTIDE SEQUENCE [LARGE SCALE GENOMIC DNA]</scope>
    <source>
        <strain evidence="5 6">DSM 19573</strain>
    </source>
</reference>